<dbReference type="EMBL" id="JAWDGP010007852">
    <property type="protein sequence ID" value="KAK3702776.1"/>
    <property type="molecule type" value="Genomic_DNA"/>
</dbReference>
<evidence type="ECO:0000313" key="2">
    <source>
        <dbReference type="Proteomes" id="UP001283361"/>
    </source>
</evidence>
<dbReference type="Proteomes" id="UP001283361">
    <property type="component" value="Unassembled WGS sequence"/>
</dbReference>
<comment type="caution">
    <text evidence="1">The sequence shown here is derived from an EMBL/GenBank/DDBJ whole genome shotgun (WGS) entry which is preliminary data.</text>
</comment>
<organism evidence="1 2">
    <name type="scientific">Elysia crispata</name>
    <name type="common">lettuce slug</name>
    <dbReference type="NCBI Taxonomy" id="231223"/>
    <lineage>
        <taxon>Eukaryota</taxon>
        <taxon>Metazoa</taxon>
        <taxon>Spiralia</taxon>
        <taxon>Lophotrochozoa</taxon>
        <taxon>Mollusca</taxon>
        <taxon>Gastropoda</taxon>
        <taxon>Heterobranchia</taxon>
        <taxon>Euthyneura</taxon>
        <taxon>Panpulmonata</taxon>
        <taxon>Sacoglossa</taxon>
        <taxon>Placobranchoidea</taxon>
        <taxon>Plakobranchidae</taxon>
        <taxon>Elysia</taxon>
    </lineage>
</organism>
<gene>
    <name evidence="1" type="ORF">RRG08_042760</name>
</gene>
<protein>
    <submittedName>
        <fullName evidence="1">Uncharacterized protein</fullName>
    </submittedName>
</protein>
<reference evidence="1" key="1">
    <citation type="journal article" date="2023" name="G3 (Bethesda)">
        <title>A reference genome for the long-term kleptoplast-retaining sea slug Elysia crispata morphotype clarki.</title>
        <authorList>
            <person name="Eastman K.E."/>
            <person name="Pendleton A.L."/>
            <person name="Shaikh M.A."/>
            <person name="Suttiyut T."/>
            <person name="Ogas R."/>
            <person name="Tomko P."/>
            <person name="Gavelis G."/>
            <person name="Widhalm J.R."/>
            <person name="Wisecaver J.H."/>
        </authorList>
    </citation>
    <scope>NUCLEOTIDE SEQUENCE</scope>
    <source>
        <strain evidence="1">ECLA1</strain>
    </source>
</reference>
<evidence type="ECO:0000313" key="1">
    <source>
        <dbReference type="EMBL" id="KAK3702776.1"/>
    </source>
</evidence>
<proteinExistence type="predicted"/>
<keyword evidence="2" id="KW-1185">Reference proteome</keyword>
<dbReference type="AlphaFoldDB" id="A0AAE0XQB2"/>
<accession>A0AAE0XQB2</accession>
<sequence length="128" mass="14618">MRNPRPNVSSLTLIKCTVRAHFTVLNPKRHALHCDNIYPFTSEANDNVSSMVFAGPARPECYRYFIISEECENKYPGVHLNDPFGMLHACADSADRRPLELSHVGSYQTERLRRMVPNGTHVVILRLH</sequence>
<name>A0AAE0XQB2_9GAST</name>